<comment type="caution">
    <text evidence="6">The sequence shown here is derived from an EMBL/GenBank/DDBJ whole genome shotgun (WGS) entry which is preliminary data.</text>
</comment>
<evidence type="ECO:0000313" key="7">
    <source>
        <dbReference type="Proteomes" id="UP000077407"/>
    </source>
</evidence>
<name>A0A168LY80_9CLOT</name>
<dbReference type="SUPFAM" id="SSF111369">
    <property type="entry name" value="HlyD-like secretion proteins"/>
    <property type="match status" value="3"/>
</dbReference>
<dbReference type="InterPro" id="IPR058792">
    <property type="entry name" value="Beta-barrel_RND_2"/>
</dbReference>
<evidence type="ECO:0000313" key="6">
    <source>
        <dbReference type="EMBL" id="OAA83857.1"/>
    </source>
</evidence>
<dbReference type="Pfam" id="PF25954">
    <property type="entry name" value="Beta-barrel_RND_2"/>
    <property type="match status" value="1"/>
</dbReference>
<feature type="domain" description="CusB-like beta-barrel" evidence="4">
    <location>
        <begin position="272"/>
        <end position="343"/>
    </location>
</feature>
<comment type="similarity">
    <text evidence="1">Belongs to the membrane fusion protein (MFP) (TC 8.A.1) family.</text>
</comment>
<dbReference type="InterPro" id="IPR058637">
    <property type="entry name" value="YknX-like_C"/>
</dbReference>
<dbReference type="Gene3D" id="1.10.287.470">
    <property type="entry name" value="Helix hairpin bin"/>
    <property type="match status" value="2"/>
</dbReference>
<sequence length="421" mass="45023">MKFNILKSKKNIMKIVVVLLVVLMVAAIAHNVIKNKKVESQNKIQNVNVAEAELDSLTTTVDYSGKLNSDKDVSISPKAPGKVQALNVKVGSTVKAGDILFTLDSTSLQAQLQQQQASIQSAVANLDKTKSSGVEQQIVQQQQALSTAQINYDDAKNSYDREQSLYSAGAAPKQDLDNATTKLENAEASLSAAQQNLDLTRQKVGPESVEVAQAQVNQAQAGLKSIQSQIDDTVIKSPISGVVSAVNIHQGEITSGSQASVNIVDSSSIMAEVNVPDTMLSKIKVGQSIPVTIPSLSDKKLTGTIDTITPNADSKTQEYLIKVKIPNSDASLTSGMYSKVSFPDQVKNNVMTVPNETIKVENGVSYLFAVRSNKVKKIAVTTGLSNDKVTEITSSNIEAGDRIITSGQTFLNNGDKVKVLY</sequence>
<dbReference type="Gene3D" id="2.40.420.20">
    <property type="match status" value="1"/>
</dbReference>
<evidence type="ECO:0000256" key="1">
    <source>
        <dbReference type="ARBA" id="ARBA00009477"/>
    </source>
</evidence>
<evidence type="ECO:0000259" key="4">
    <source>
        <dbReference type="Pfam" id="PF25954"/>
    </source>
</evidence>
<dbReference type="OrthoDB" id="9810430at2"/>
<dbReference type="InterPro" id="IPR059052">
    <property type="entry name" value="HH_YbhG-like"/>
</dbReference>
<dbReference type="InterPro" id="IPR006143">
    <property type="entry name" value="RND_pump_MFP"/>
</dbReference>
<evidence type="ECO:0000259" key="5">
    <source>
        <dbReference type="Pfam" id="PF25989"/>
    </source>
</evidence>
<feature type="domain" description="YbhG-like alpha-helical hairpin" evidence="3">
    <location>
        <begin position="103"/>
        <end position="232"/>
    </location>
</feature>
<dbReference type="Pfam" id="PF25881">
    <property type="entry name" value="HH_YBHG"/>
    <property type="match status" value="1"/>
</dbReference>
<dbReference type="PATRIC" id="fig|1538.10.peg.3005"/>
<dbReference type="EMBL" id="LITT01000046">
    <property type="protein sequence ID" value="OAA83857.1"/>
    <property type="molecule type" value="Genomic_DNA"/>
</dbReference>
<organism evidence="6 7">
    <name type="scientific">Clostridium ljungdahlii</name>
    <dbReference type="NCBI Taxonomy" id="1538"/>
    <lineage>
        <taxon>Bacteria</taxon>
        <taxon>Bacillati</taxon>
        <taxon>Bacillota</taxon>
        <taxon>Clostridia</taxon>
        <taxon>Eubacteriales</taxon>
        <taxon>Clostridiaceae</taxon>
        <taxon>Clostridium</taxon>
    </lineage>
</organism>
<feature type="domain" description="YknX-like C-terminal permuted SH3-like" evidence="5">
    <location>
        <begin position="350"/>
        <end position="419"/>
    </location>
</feature>
<dbReference type="Pfam" id="PF25989">
    <property type="entry name" value="YknX_C"/>
    <property type="match status" value="1"/>
</dbReference>
<dbReference type="GO" id="GO:0015562">
    <property type="term" value="F:efflux transmembrane transporter activity"/>
    <property type="evidence" value="ECO:0007669"/>
    <property type="project" value="TreeGrafter"/>
</dbReference>
<dbReference type="GO" id="GO:1990281">
    <property type="term" value="C:efflux pump complex"/>
    <property type="evidence" value="ECO:0007669"/>
    <property type="project" value="TreeGrafter"/>
</dbReference>
<proteinExistence type="inferred from homology"/>
<dbReference type="PANTHER" id="PTHR30469">
    <property type="entry name" value="MULTIDRUG RESISTANCE PROTEIN MDTA"/>
    <property type="match status" value="1"/>
</dbReference>
<accession>A0A168LY80</accession>
<dbReference type="RefSeq" id="WP_063556322.1">
    <property type="nucleotide sequence ID" value="NZ_LITT01000046.1"/>
</dbReference>
<protein>
    <submittedName>
        <fullName evidence="6">Macrolide export protein MacA</fullName>
    </submittedName>
</protein>
<gene>
    <name evidence="6" type="primary">macA_2</name>
    <name evidence="6" type="ORF">WY13_02986</name>
</gene>
<dbReference type="PANTHER" id="PTHR30469:SF33">
    <property type="entry name" value="SLR1207 PROTEIN"/>
    <property type="match status" value="1"/>
</dbReference>
<dbReference type="Gene3D" id="2.40.30.170">
    <property type="match status" value="1"/>
</dbReference>
<dbReference type="AlphaFoldDB" id="A0A168LY80"/>
<evidence type="ECO:0000256" key="2">
    <source>
        <dbReference type="SAM" id="Coils"/>
    </source>
</evidence>
<keyword evidence="2" id="KW-0175">Coiled coil</keyword>
<evidence type="ECO:0000259" key="3">
    <source>
        <dbReference type="Pfam" id="PF25881"/>
    </source>
</evidence>
<dbReference type="Gene3D" id="2.40.50.100">
    <property type="match status" value="2"/>
</dbReference>
<dbReference type="FunFam" id="2.40.30.170:FF:000010">
    <property type="entry name" value="Efflux RND transporter periplasmic adaptor subunit"/>
    <property type="match status" value="1"/>
</dbReference>
<reference evidence="6 7" key="1">
    <citation type="journal article" date="2015" name="Biotechnol. Bioeng.">
        <title>Genome sequence and phenotypic characterization of Caulobacter segnis.</title>
        <authorList>
            <person name="Patel S."/>
            <person name="Fletcher B."/>
            <person name="Scott D.C."/>
            <person name="Ely B."/>
        </authorList>
    </citation>
    <scope>NUCLEOTIDE SEQUENCE [LARGE SCALE GENOMIC DNA]</scope>
    <source>
        <strain evidence="6 7">ERI-2</strain>
    </source>
</reference>
<dbReference type="Proteomes" id="UP000077407">
    <property type="component" value="Unassembled WGS sequence"/>
</dbReference>
<feature type="coiled-coil region" evidence="2">
    <location>
        <begin position="176"/>
        <end position="229"/>
    </location>
</feature>
<dbReference type="NCBIfam" id="TIGR01730">
    <property type="entry name" value="RND_mfp"/>
    <property type="match status" value="1"/>
</dbReference>